<accession>A0AAV3U4S7</accession>
<dbReference type="AlphaFoldDB" id="A0AAV3U4S7"/>
<dbReference type="SMART" id="SM00754">
    <property type="entry name" value="CHRD"/>
    <property type="match status" value="5"/>
</dbReference>
<feature type="domain" description="CHRD" evidence="1">
    <location>
        <begin position="278"/>
        <end position="399"/>
    </location>
</feature>
<dbReference type="RefSeq" id="WP_345423777.1">
    <property type="nucleotide sequence ID" value="NZ_AP031496.1"/>
</dbReference>
<dbReference type="GO" id="GO:0036122">
    <property type="term" value="F:BMP binding"/>
    <property type="evidence" value="ECO:0007669"/>
    <property type="project" value="TreeGrafter"/>
</dbReference>
<gene>
    <name evidence="2" type="ORF">GCM10025791_29430</name>
</gene>
<comment type="caution">
    <text evidence="2">The sequence shown here is derived from an EMBL/GenBank/DDBJ whole genome shotgun (WGS) entry which is preliminary data.</text>
</comment>
<organism evidence="2 3">
    <name type="scientific">Halioxenophilus aromaticivorans</name>
    <dbReference type="NCBI Taxonomy" id="1306992"/>
    <lineage>
        <taxon>Bacteria</taxon>
        <taxon>Pseudomonadati</taxon>
        <taxon>Pseudomonadota</taxon>
        <taxon>Gammaproteobacteria</taxon>
        <taxon>Alteromonadales</taxon>
        <taxon>Alteromonadaceae</taxon>
        <taxon>Halioxenophilus</taxon>
    </lineage>
</organism>
<dbReference type="PROSITE" id="PS51257">
    <property type="entry name" value="PROKAR_LIPOPROTEIN"/>
    <property type="match status" value="1"/>
</dbReference>
<dbReference type="Pfam" id="PF07452">
    <property type="entry name" value="CHRD"/>
    <property type="match status" value="5"/>
</dbReference>
<dbReference type="InterPro" id="IPR052278">
    <property type="entry name" value="Chordin-like_regulators"/>
</dbReference>
<evidence type="ECO:0000259" key="1">
    <source>
        <dbReference type="PROSITE" id="PS50933"/>
    </source>
</evidence>
<dbReference type="PROSITE" id="PS50933">
    <property type="entry name" value="CHRD"/>
    <property type="match status" value="2"/>
</dbReference>
<keyword evidence="3" id="KW-1185">Reference proteome</keyword>
<reference evidence="3" key="1">
    <citation type="journal article" date="2019" name="Int. J. Syst. Evol. Microbiol.">
        <title>The Global Catalogue of Microorganisms (GCM) 10K type strain sequencing project: providing services to taxonomists for standard genome sequencing and annotation.</title>
        <authorList>
            <consortium name="The Broad Institute Genomics Platform"/>
            <consortium name="The Broad Institute Genome Sequencing Center for Infectious Disease"/>
            <person name="Wu L."/>
            <person name="Ma J."/>
        </authorList>
    </citation>
    <scope>NUCLEOTIDE SEQUENCE [LARGE SCALE GENOMIC DNA]</scope>
    <source>
        <strain evidence="3">JCM 19134</strain>
    </source>
</reference>
<dbReference type="PANTHER" id="PTHR46526:SF1">
    <property type="entry name" value="CHORDIN"/>
    <property type="match status" value="1"/>
</dbReference>
<dbReference type="Proteomes" id="UP001409585">
    <property type="component" value="Unassembled WGS sequence"/>
</dbReference>
<evidence type="ECO:0000313" key="3">
    <source>
        <dbReference type="Proteomes" id="UP001409585"/>
    </source>
</evidence>
<dbReference type="EMBL" id="BAABLX010000027">
    <property type="protein sequence ID" value="GAA4947757.1"/>
    <property type="molecule type" value="Genomic_DNA"/>
</dbReference>
<dbReference type="InterPro" id="IPR010895">
    <property type="entry name" value="CHRD"/>
</dbReference>
<dbReference type="PANTHER" id="PTHR46526">
    <property type="entry name" value="CHORDIN"/>
    <property type="match status" value="1"/>
</dbReference>
<sequence>MFSNQKTVLTFTASALLITGCGGSDNNRSSTPVATPEPDPVVDTYTVQLKGEQEVPMVESDNQAMATVTITDGETLSAMLDLSSVAGVTGAHIHAGEVGINGDVVFAFSDDDMDGSWEIQDEMVSDDQLAMLLAGGLYINVHTSAQASGELRGQILVESQSVHVFMLKGEQEVPSVYTSAYGHGYVFYDSATGAMETNVWTWDVQGEAAHVHAGQAGLSGGVVLALEMGEGEGMWQSPDGSMLTGDEASQLMAAELYVNVHSSEHAGGEIRGQILPEDYQLMVFPLSGMQEVPQVDTEATGLGYATLNSSSGELKLNAHVFDMTATAAHVHQGEIAMSGDVAIMLEANSEMDGLWQTPAGTMLEASTQAALLAGGHYVNVHSDDFPGGELRGQIVASPWQVLAFDLSGAQEVPSVMSSAGGDGYGLVNSKSGELLLRVITENMTATAAHLHAGTAGANGGVAVGLNQSTDNMAMWMTPDSTVLGAEDLAEFLDAGHYVNVHSAEFASGEIRGQALTANTHLLPLAFSGDNSVPPVDTMASGEGAFTINTSTGSLRGAFSVSNMVSTAAHIHQGAVGQTGDVVVMLEATDTGYKVPDAQLLTADQTNTLIGGGHYVNVHSDAHPSGEIRAQIQPE</sequence>
<feature type="domain" description="CHRD" evidence="1">
    <location>
        <begin position="41"/>
        <end position="160"/>
    </location>
</feature>
<evidence type="ECO:0000313" key="2">
    <source>
        <dbReference type="EMBL" id="GAA4947757.1"/>
    </source>
</evidence>
<proteinExistence type="predicted"/>
<dbReference type="GO" id="GO:0005615">
    <property type="term" value="C:extracellular space"/>
    <property type="evidence" value="ECO:0007669"/>
    <property type="project" value="TreeGrafter"/>
</dbReference>
<protein>
    <recommendedName>
        <fullName evidence="1">CHRD domain-containing protein</fullName>
    </recommendedName>
</protein>
<name>A0AAV3U4S7_9ALTE</name>